<dbReference type="EMBL" id="JAWDGP010003742">
    <property type="protein sequence ID" value="KAK3771365.1"/>
    <property type="molecule type" value="Genomic_DNA"/>
</dbReference>
<evidence type="ECO:0000313" key="2">
    <source>
        <dbReference type="EMBL" id="KAK3771365.1"/>
    </source>
</evidence>
<evidence type="ECO:0000313" key="3">
    <source>
        <dbReference type="Proteomes" id="UP001283361"/>
    </source>
</evidence>
<sequence>MVSGHPENLLKYHISSHSIHSMIKSAAVCSSAYNVCRQFCSARSSHLPSCRHPSSVSPTVTGPQQLSRQDSATQRQTVCGVRVGLDVPQYICTFGIHTQFGHVSPCCEWAATCLRTGCIKPLNQTSQSCNRGARELVVDARRRWFRTRNIIGLSKFMLIARRYVKHCTLRPRRRSATGRNVFSTPSEIGLDFVVLRLFHAHAPRRVTCI</sequence>
<keyword evidence="3" id="KW-1185">Reference proteome</keyword>
<name>A0AAE0ZL51_9GAST</name>
<evidence type="ECO:0000256" key="1">
    <source>
        <dbReference type="SAM" id="MobiDB-lite"/>
    </source>
</evidence>
<accession>A0AAE0ZL51</accession>
<feature type="region of interest" description="Disordered" evidence="1">
    <location>
        <begin position="46"/>
        <end position="71"/>
    </location>
</feature>
<gene>
    <name evidence="2" type="ORF">RRG08_050416</name>
</gene>
<proteinExistence type="predicted"/>
<dbReference type="Proteomes" id="UP001283361">
    <property type="component" value="Unassembled WGS sequence"/>
</dbReference>
<organism evidence="2 3">
    <name type="scientific">Elysia crispata</name>
    <name type="common">lettuce slug</name>
    <dbReference type="NCBI Taxonomy" id="231223"/>
    <lineage>
        <taxon>Eukaryota</taxon>
        <taxon>Metazoa</taxon>
        <taxon>Spiralia</taxon>
        <taxon>Lophotrochozoa</taxon>
        <taxon>Mollusca</taxon>
        <taxon>Gastropoda</taxon>
        <taxon>Heterobranchia</taxon>
        <taxon>Euthyneura</taxon>
        <taxon>Panpulmonata</taxon>
        <taxon>Sacoglossa</taxon>
        <taxon>Placobranchoidea</taxon>
        <taxon>Plakobranchidae</taxon>
        <taxon>Elysia</taxon>
    </lineage>
</organism>
<dbReference type="AlphaFoldDB" id="A0AAE0ZL51"/>
<reference evidence="2" key="1">
    <citation type="journal article" date="2023" name="G3 (Bethesda)">
        <title>A reference genome for the long-term kleptoplast-retaining sea slug Elysia crispata morphotype clarki.</title>
        <authorList>
            <person name="Eastman K.E."/>
            <person name="Pendleton A.L."/>
            <person name="Shaikh M.A."/>
            <person name="Suttiyut T."/>
            <person name="Ogas R."/>
            <person name="Tomko P."/>
            <person name="Gavelis G."/>
            <person name="Widhalm J.R."/>
            <person name="Wisecaver J.H."/>
        </authorList>
    </citation>
    <scope>NUCLEOTIDE SEQUENCE</scope>
    <source>
        <strain evidence="2">ECLA1</strain>
    </source>
</reference>
<comment type="caution">
    <text evidence="2">The sequence shown here is derived from an EMBL/GenBank/DDBJ whole genome shotgun (WGS) entry which is preliminary data.</text>
</comment>
<protein>
    <submittedName>
        <fullName evidence="2">Uncharacterized protein</fullName>
    </submittedName>
</protein>